<organism evidence="2 3">
    <name type="scientific">Paenibacillus sepulcri</name>
    <dbReference type="NCBI Taxonomy" id="359917"/>
    <lineage>
        <taxon>Bacteria</taxon>
        <taxon>Bacillati</taxon>
        <taxon>Bacillota</taxon>
        <taxon>Bacilli</taxon>
        <taxon>Bacillales</taxon>
        <taxon>Paenibacillaceae</taxon>
        <taxon>Paenibacillus</taxon>
    </lineage>
</organism>
<feature type="transmembrane region" description="Helical" evidence="1">
    <location>
        <begin position="82"/>
        <end position="99"/>
    </location>
</feature>
<dbReference type="PANTHER" id="PTHR38446">
    <property type="entry name" value="BLL0914 PROTEIN"/>
    <property type="match status" value="1"/>
</dbReference>
<dbReference type="InterPro" id="IPR009732">
    <property type="entry name" value="DUF1304"/>
</dbReference>
<keyword evidence="1" id="KW-1133">Transmembrane helix</keyword>
<feature type="transmembrane region" description="Helical" evidence="1">
    <location>
        <begin position="6"/>
        <end position="24"/>
    </location>
</feature>
<evidence type="ECO:0000256" key="1">
    <source>
        <dbReference type="SAM" id="Phobius"/>
    </source>
</evidence>
<sequence>MNTQEVISAVLVGLVALIHIYILYLEMFLWNTPKGLKTFGMTQQVADHTKQLATNQGLYNGFLAAGLIWGLCYPDEAAGRHIQMFFLICVLAAGLFGGITVKRSILVFQALPALVALIVLIAVA</sequence>
<dbReference type="EMBL" id="JAHZIK010000386">
    <property type="protein sequence ID" value="MBW7455561.1"/>
    <property type="molecule type" value="Genomic_DNA"/>
</dbReference>
<comment type="caution">
    <text evidence="2">The sequence shown here is derived from an EMBL/GenBank/DDBJ whole genome shotgun (WGS) entry which is preliminary data.</text>
</comment>
<dbReference type="Proteomes" id="UP001519887">
    <property type="component" value="Unassembled WGS sequence"/>
</dbReference>
<proteinExistence type="predicted"/>
<dbReference type="PANTHER" id="PTHR38446:SF1">
    <property type="entry name" value="BLL0914 PROTEIN"/>
    <property type="match status" value="1"/>
</dbReference>
<gene>
    <name evidence="2" type="ORF">K0U00_16170</name>
</gene>
<evidence type="ECO:0000313" key="2">
    <source>
        <dbReference type="EMBL" id="MBW7455561.1"/>
    </source>
</evidence>
<keyword evidence="3" id="KW-1185">Reference proteome</keyword>
<accession>A0ABS7C3W1</accession>
<dbReference type="RefSeq" id="WP_210045004.1">
    <property type="nucleotide sequence ID" value="NZ_JBHLVU010000019.1"/>
</dbReference>
<dbReference type="Pfam" id="PF06993">
    <property type="entry name" value="DUF1304"/>
    <property type="match status" value="1"/>
</dbReference>
<name>A0ABS7C3W1_9BACL</name>
<feature type="transmembrane region" description="Helical" evidence="1">
    <location>
        <begin position="105"/>
        <end position="123"/>
    </location>
</feature>
<keyword evidence="1" id="KW-0472">Membrane</keyword>
<protein>
    <submittedName>
        <fullName evidence="2">DUF1304 domain-containing protein</fullName>
    </submittedName>
</protein>
<evidence type="ECO:0000313" key="3">
    <source>
        <dbReference type="Proteomes" id="UP001519887"/>
    </source>
</evidence>
<keyword evidence="1" id="KW-0812">Transmembrane</keyword>
<reference evidence="2 3" key="1">
    <citation type="submission" date="2021-07" db="EMBL/GenBank/DDBJ databases">
        <title>Paenibacillus radiodurans sp. nov., isolated from the southeastern edge of Tengger Desert.</title>
        <authorList>
            <person name="Zhang G."/>
        </authorList>
    </citation>
    <scope>NUCLEOTIDE SEQUENCE [LARGE SCALE GENOMIC DNA]</scope>
    <source>
        <strain evidence="2 3">CCM 7311</strain>
    </source>
</reference>